<proteinExistence type="predicted"/>
<accession>A0A0A9G8F8</accession>
<dbReference type="EMBL" id="GBRH01180928">
    <property type="protein sequence ID" value="JAE16968.1"/>
    <property type="molecule type" value="Transcribed_RNA"/>
</dbReference>
<dbReference type="AlphaFoldDB" id="A0A0A9G8F8"/>
<sequence length="60" mass="6477">MQEEEGETSEGAWAQIGANRPSWAAAGAGLKEICLNFTLFTVCSWKIWWARGAAAHVGPN</sequence>
<evidence type="ECO:0000313" key="1">
    <source>
        <dbReference type="EMBL" id="JAE16968.1"/>
    </source>
</evidence>
<protein>
    <submittedName>
        <fullName evidence="1">Uncharacterized protein</fullName>
    </submittedName>
</protein>
<name>A0A0A9G8F8_ARUDO</name>
<reference evidence="1" key="1">
    <citation type="submission" date="2014-09" db="EMBL/GenBank/DDBJ databases">
        <authorList>
            <person name="Magalhaes I.L.F."/>
            <person name="Oliveira U."/>
            <person name="Santos F.R."/>
            <person name="Vidigal T.H.D.A."/>
            <person name="Brescovit A.D."/>
            <person name="Santos A.J."/>
        </authorList>
    </citation>
    <scope>NUCLEOTIDE SEQUENCE</scope>
    <source>
        <tissue evidence="1">Shoot tissue taken approximately 20 cm above the soil surface</tissue>
    </source>
</reference>
<reference evidence="1" key="2">
    <citation type="journal article" date="2015" name="Data Brief">
        <title>Shoot transcriptome of the giant reed, Arundo donax.</title>
        <authorList>
            <person name="Barrero R.A."/>
            <person name="Guerrero F.D."/>
            <person name="Moolhuijzen P."/>
            <person name="Goolsby J.A."/>
            <person name="Tidwell J."/>
            <person name="Bellgard S.E."/>
            <person name="Bellgard M.I."/>
        </authorList>
    </citation>
    <scope>NUCLEOTIDE SEQUENCE</scope>
    <source>
        <tissue evidence="1">Shoot tissue taken approximately 20 cm above the soil surface</tissue>
    </source>
</reference>
<organism evidence="1">
    <name type="scientific">Arundo donax</name>
    <name type="common">Giant reed</name>
    <name type="synonym">Donax arundinaceus</name>
    <dbReference type="NCBI Taxonomy" id="35708"/>
    <lineage>
        <taxon>Eukaryota</taxon>
        <taxon>Viridiplantae</taxon>
        <taxon>Streptophyta</taxon>
        <taxon>Embryophyta</taxon>
        <taxon>Tracheophyta</taxon>
        <taxon>Spermatophyta</taxon>
        <taxon>Magnoliopsida</taxon>
        <taxon>Liliopsida</taxon>
        <taxon>Poales</taxon>
        <taxon>Poaceae</taxon>
        <taxon>PACMAD clade</taxon>
        <taxon>Arundinoideae</taxon>
        <taxon>Arundineae</taxon>
        <taxon>Arundo</taxon>
    </lineage>
</organism>